<dbReference type="PANTHER" id="PTHR13161:SF4">
    <property type="entry name" value="CLK4-ASSOCIATING SERINE_ARGININE RICH PROTEIN"/>
    <property type="match status" value="1"/>
</dbReference>
<dbReference type="AlphaFoldDB" id="A0A804LLG4"/>
<dbReference type="OrthoDB" id="10070965at2759"/>
<reference evidence="5" key="2">
    <citation type="submission" date="2019-07" db="EMBL/GenBank/DDBJ databases">
        <authorList>
            <person name="Seetharam A."/>
            <person name="Woodhouse M."/>
            <person name="Cannon E."/>
        </authorList>
    </citation>
    <scope>NUCLEOTIDE SEQUENCE [LARGE SCALE GENOMIC DNA]</scope>
    <source>
        <strain evidence="5">cv. B73</strain>
    </source>
</reference>
<evidence type="ECO:0000313" key="5">
    <source>
        <dbReference type="EnsemblPlants" id="Zm00001eb019290_P002"/>
    </source>
</evidence>
<evidence type="ECO:0000313" key="6">
    <source>
        <dbReference type="Proteomes" id="UP000007305"/>
    </source>
</evidence>
<evidence type="ECO:0000256" key="2">
    <source>
        <dbReference type="ARBA" id="ARBA00023187"/>
    </source>
</evidence>
<evidence type="ECO:0000259" key="4">
    <source>
        <dbReference type="SMART" id="SM01141"/>
    </source>
</evidence>
<feature type="compositionally biased region" description="Basic and acidic residues" evidence="3">
    <location>
        <begin position="262"/>
        <end position="275"/>
    </location>
</feature>
<feature type="compositionally biased region" description="Basic and acidic residues" evidence="3">
    <location>
        <begin position="282"/>
        <end position="294"/>
    </location>
</feature>
<sequence length="567" mass="64703">MWHEARRSERKVHDLMDAARRRAQRRAVYLARRRGDPQQALQVSGTRCRVHRDDALYQATEDQQGLIQWNGKQDVLIDRFDGRALLDFIRDSSSRPFRVQGKSEEEEELEEFVNFERYRDLIKHRRRGFSDEAGLQHVVQELEAKALLPFSFDKPQSSQPPASKGAYSQVGYSYKGDGNEESEDLDSDDDDEEEEVDDDDKDFSSDDSSDERMESIAKEFGIKRYNWLVYMDKKNKEQEKRQKEIVKGDPSIKKMSRRERRKASQIEREKEREAARSVGRVSYRDPYREQRRSPSYEAYSRGRRSRSRSRSRSPSHSRRHGRGIHAESNYWSKQKAPRVEYITEFGGSDDTSEPKVSGISPPSSPIRIDIPNRLSGGQILEALHSDPASSLSVEQERTAKLLKPSPSTSSALAKLSKVASGGTGKTPQTEKKETPQERLKRIMSKQLNKQIKKDTAAEIAKKREQERQRQEKLAEVGRYKRRSRSRSLSRSPPSTEGGDIAEAVVGAEAQEGTDPARSPVPGRPLALQGTEAGQDTENIQAATNKVPCHVVVNLFYRLFHSCSDVYS</sequence>
<feature type="domain" description="Suppressor of white apricot N-terminal" evidence="4">
    <location>
        <begin position="39"/>
        <end position="178"/>
    </location>
</feature>
<evidence type="ECO:0000256" key="1">
    <source>
        <dbReference type="ARBA" id="ARBA00022664"/>
    </source>
</evidence>
<name>A0A804LLG4_MAIZE</name>
<reference evidence="5" key="3">
    <citation type="submission" date="2021-05" db="UniProtKB">
        <authorList>
            <consortium name="EnsemblPlants"/>
        </authorList>
    </citation>
    <scope>IDENTIFICATION</scope>
    <source>
        <strain evidence="5">cv. B73</strain>
    </source>
</reference>
<dbReference type="Gramene" id="Zm00001eb019290_T002">
    <property type="protein sequence ID" value="Zm00001eb019290_P002"/>
    <property type="gene ID" value="Zm00001eb019290"/>
</dbReference>
<feature type="compositionally biased region" description="Low complexity" evidence="3">
    <location>
        <begin position="401"/>
        <end position="420"/>
    </location>
</feature>
<feature type="compositionally biased region" description="Basic and acidic residues" evidence="3">
    <location>
        <begin position="428"/>
        <end position="440"/>
    </location>
</feature>
<evidence type="ECO:0007829" key="7">
    <source>
        <dbReference type="PeptideAtlas" id="A0A804LLG4"/>
    </source>
</evidence>
<organism evidence="5 6">
    <name type="scientific">Zea mays</name>
    <name type="common">Maize</name>
    <dbReference type="NCBI Taxonomy" id="4577"/>
    <lineage>
        <taxon>Eukaryota</taxon>
        <taxon>Viridiplantae</taxon>
        <taxon>Streptophyta</taxon>
        <taxon>Embryophyta</taxon>
        <taxon>Tracheophyta</taxon>
        <taxon>Spermatophyta</taxon>
        <taxon>Magnoliopsida</taxon>
        <taxon>Liliopsida</taxon>
        <taxon>Poales</taxon>
        <taxon>Poaceae</taxon>
        <taxon>PACMAD clade</taxon>
        <taxon>Panicoideae</taxon>
        <taxon>Andropogonodae</taxon>
        <taxon>Andropogoneae</taxon>
        <taxon>Tripsacinae</taxon>
        <taxon>Zea</taxon>
    </lineage>
</organism>
<dbReference type="InterPro" id="IPR040397">
    <property type="entry name" value="SWAP"/>
</dbReference>
<reference evidence="6" key="1">
    <citation type="submission" date="2015-12" db="EMBL/GenBank/DDBJ databases">
        <title>Update maize B73 reference genome by single molecule sequencing technologies.</title>
        <authorList>
            <consortium name="Maize Genome Sequencing Project"/>
            <person name="Ware D."/>
        </authorList>
    </citation>
    <scope>NUCLEOTIDE SEQUENCE [LARGE SCALE GENOMIC DNA]</scope>
    <source>
        <strain evidence="6">cv. B73</strain>
    </source>
</reference>
<keyword evidence="1" id="KW-0507">mRNA processing</keyword>
<feature type="compositionally biased region" description="Low complexity" evidence="3">
    <location>
        <begin position="357"/>
        <end position="371"/>
    </location>
</feature>
<accession>A0A804LLG4</accession>
<dbReference type="PANTHER" id="PTHR13161">
    <property type="entry name" value="SPLICING FACTOR SUPPRESSOR OF WHITE APRICOT"/>
    <property type="match status" value="1"/>
</dbReference>
<dbReference type="EnsemblPlants" id="Zm00001eb019290_T002">
    <property type="protein sequence ID" value="Zm00001eb019290_P002"/>
    <property type="gene ID" value="Zm00001eb019290"/>
</dbReference>
<keyword evidence="2" id="KW-0508">mRNA splicing</keyword>
<feature type="compositionally biased region" description="Basic residues" evidence="3">
    <location>
        <begin position="301"/>
        <end position="323"/>
    </location>
</feature>
<keyword evidence="6" id="KW-1185">Reference proteome</keyword>
<feature type="compositionally biased region" description="Low complexity" evidence="3">
    <location>
        <begin position="501"/>
        <end position="512"/>
    </location>
</feature>
<dbReference type="SMART" id="SM01141">
    <property type="entry name" value="DRY_EERY"/>
    <property type="match status" value="1"/>
</dbReference>
<feature type="region of interest" description="Disordered" evidence="3">
    <location>
        <begin position="152"/>
        <end position="215"/>
    </location>
</feature>
<feature type="region of interest" description="Disordered" evidence="3">
    <location>
        <begin position="387"/>
        <end position="535"/>
    </location>
</feature>
<dbReference type="Pfam" id="PF09750">
    <property type="entry name" value="DRY_EERY"/>
    <property type="match status" value="1"/>
</dbReference>
<feature type="compositionally biased region" description="Basic and acidic residues" evidence="3">
    <location>
        <begin position="451"/>
        <end position="478"/>
    </location>
</feature>
<gene>
    <name evidence="5" type="primary">LOC100279962</name>
</gene>
<dbReference type="GO" id="GO:0008380">
    <property type="term" value="P:RNA splicing"/>
    <property type="evidence" value="ECO:0007669"/>
    <property type="project" value="UniProtKB-KW"/>
</dbReference>
<feature type="region of interest" description="Disordered" evidence="3">
    <location>
        <begin position="236"/>
        <end position="372"/>
    </location>
</feature>
<protein>
    <recommendedName>
        <fullName evidence="4">Suppressor of white apricot N-terminal domain-containing protein</fullName>
    </recommendedName>
</protein>
<dbReference type="GO" id="GO:0006397">
    <property type="term" value="P:mRNA processing"/>
    <property type="evidence" value="ECO:0007669"/>
    <property type="project" value="UniProtKB-KW"/>
</dbReference>
<evidence type="ECO:0000256" key="3">
    <source>
        <dbReference type="SAM" id="MobiDB-lite"/>
    </source>
</evidence>
<feature type="compositionally biased region" description="Acidic residues" evidence="3">
    <location>
        <begin position="179"/>
        <end position="209"/>
    </location>
</feature>
<keyword evidence="7" id="KW-1267">Proteomics identification</keyword>
<feature type="compositionally biased region" description="Basic and acidic residues" evidence="3">
    <location>
        <begin position="236"/>
        <end position="252"/>
    </location>
</feature>
<dbReference type="Proteomes" id="UP000007305">
    <property type="component" value="Chromosome 1"/>
</dbReference>
<proteinExistence type="evidence at protein level"/>
<dbReference type="InterPro" id="IPR019147">
    <property type="entry name" value="SWAP_N_domain"/>
</dbReference>